<name>A0A1G8IFB7_9PSED</name>
<accession>A0A1G8IFB7</accession>
<protein>
    <submittedName>
        <fullName evidence="1">Uncharacterized protein</fullName>
    </submittedName>
</protein>
<reference evidence="2" key="1">
    <citation type="submission" date="2016-10" db="EMBL/GenBank/DDBJ databases">
        <authorList>
            <person name="Varghese N."/>
            <person name="Submissions S."/>
        </authorList>
    </citation>
    <scope>NUCLEOTIDE SEQUENCE [LARGE SCALE GENOMIC DNA]</scope>
    <source>
        <strain evidence="2">ATCC 700689</strain>
    </source>
</reference>
<evidence type="ECO:0000313" key="1">
    <source>
        <dbReference type="EMBL" id="SDI17708.1"/>
    </source>
</evidence>
<keyword evidence="2" id="KW-1185">Reference proteome</keyword>
<evidence type="ECO:0000313" key="2">
    <source>
        <dbReference type="Proteomes" id="UP000182894"/>
    </source>
</evidence>
<dbReference type="OrthoDB" id="6994006at2"/>
<sequence>MNTRNQPASPTCPRPDIFRAFVNTKPFVASRLSGLSCLRPELSGARTHRIWKIHAEGQVARHRTMLGLFIDQTLEPGTYDLVRNDRITVVYHRTPKQVVQVFHSRDFQCGSVTLLEFNSDTGRLRGTFEFAMSAIGFDVSGGEFDVVCPREEDGLVSPR</sequence>
<dbReference type="EMBL" id="FNCO01000011">
    <property type="protein sequence ID" value="SDI17708.1"/>
    <property type="molecule type" value="Genomic_DNA"/>
</dbReference>
<dbReference type="Proteomes" id="UP000182894">
    <property type="component" value="Unassembled WGS sequence"/>
</dbReference>
<proteinExistence type="predicted"/>
<organism evidence="1 2">
    <name type="scientific">Pseudomonas abietaniphila</name>
    <dbReference type="NCBI Taxonomy" id="89065"/>
    <lineage>
        <taxon>Bacteria</taxon>
        <taxon>Pseudomonadati</taxon>
        <taxon>Pseudomonadota</taxon>
        <taxon>Gammaproteobacteria</taxon>
        <taxon>Pseudomonadales</taxon>
        <taxon>Pseudomonadaceae</taxon>
        <taxon>Pseudomonas</taxon>
    </lineage>
</organism>
<gene>
    <name evidence="1" type="ORF">SAMN05216605_11138</name>
</gene>
<dbReference type="RefSeq" id="WP_074755031.1">
    <property type="nucleotide sequence ID" value="NZ_FNCO01000011.1"/>
</dbReference>
<dbReference type="AlphaFoldDB" id="A0A1G8IFB7"/>